<feature type="signal peptide" evidence="1">
    <location>
        <begin position="1"/>
        <end position="25"/>
    </location>
</feature>
<dbReference type="SUPFAM" id="SSF48208">
    <property type="entry name" value="Six-hairpin glycosidases"/>
    <property type="match status" value="1"/>
</dbReference>
<evidence type="ECO:0000313" key="2">
    <source>
        <dbReference type="EMBL" id="TAA47395.1"/>
    </source>
</evidence>
<proteinExistence type="predicted"/>
<evidence type="ECO:0000256" key="1">
    <source>
        <dbReference type="SAM" id="SignalP"/>
    </source>
</evidence>
<dbReference type="InterPro" id="IPR013783">
    <property type="entry name" value="Ig-like_fold"/>
</dbReference>
<dbReference type="Proteomes" id="UP000292544">
    <property type="component" value="Unassembled WGS sequence"/>
</dbReference>
<dbReference type="SUPFAM" id="SSF81296">
    <property type="entry name" value="E set domains"/>
    <property type="match status" value="1"/>
</dbReference>
<gene>
    <name evidence="2" type="ORF">EXY25_09215</name>
</gene>
<dbReference type="RefSeq" id="WP_130566510.1">
    <property type="nucleotide sequence ID" value="NZ_SHLY01000002.1"/>
</dbReference>
<dbReference type="InterPro" id="IPR008928">
    <property type="entry name" value="6-hairpin_glycosidase_sf"/>
</dbReference>
<dbReference type="InterPro" id="IPR012341">
    <property type="entry name" value="6hp_glycosidase-like_sf"/>
</dbReference>
<evidence type="ECO:0000313" key="3">
    <source>
        <dbReference type="Proteomes" id="UP000292544"/>
    </source>
</evidence>
<sequence>MNPTVLSKHRLATAVLILASGFSLGGCSDDDDDTLTCEPPQIINDTGDACIDPEPTPPYAVDLFLKGEFSGWGAEEEYMLTFEQDAYYLHNVEMVAGVPQFKVADANWTLETTFTADVDNLTEVVPGESYVLQTGDGAANMAMVLEQSGIYDYKLEVGDDLLHPTFSFSQDVAPLDYDIYLRGGFNGWTTDNQLRYVGDNNYQMTMQITPGNHEFKVASADWSSEWVLDPDVSVVAELDTDYVMYPGGPNSSFFVTETGYYRFNVDASEPTALVLHITETDGDDGVIINPHEGHEVRQELSFTTFDDQQETVTFSAEVADAEFRSYAQSTTQDLRDPGDPYVLYEEVAGKPKSRTGNLAFDALFALSVHETAENSVSEIRDDSYNGGDPIPCDCFETGAKWHYVWTRDLSYAANLGLALLDPERVRNSLQFKLSGYRAGTAKPTAAAGDASGIQIVQDTGSGGSWPISTDRVTWALGAEKALNGLPATERAAFATQAYQALVNTIENDRIAAFDSDDGLYHGEQSFLDWREQTYASWIVNDIASLGSAKALSTNVAHYKALQLTAKLAQEQGDATASAKYQDWADALKIAINDGFWLADAGLYSSLTAGHQSSAPLHKFDWLGQALAVTSGIADAATAEMVVANYPHGDMGAPVIFPQQPDIAVYHNRAIWPFVTAYGLRAAIQTGNTKVADAAYTTLIRAASLNISNMENLEWLSLQPNLLDFDNPGLSGPVINSTRQLWSVGAYVGMVIEGVFGVSTTDTGIEINPFVTNNLHATMFADSTSLALQGLVLQGKTINVMLNLPALTDTEGSYSVATITLNGDAATQQLSWAELSESNDIVVTFGALTNTESSLTAVTAEPLSTNDPAVFAPLEPTISRVFVNTDNLLAVEFNDDSNQGNLAYHLYRNGMLIQENVAVGIVTDNIGVTAGQGYCYTIEAVYTDSGNRSHHNQPACYDAAQEISVANANVTSNLIVSPADDIIDESYLGDWGAMTDTLVVSNVAIANDGDYDIQLKYHNNYNAINLGITNGVKWLQVKNSDGAVVAEGVIQMPHALTSAGTKPLVYSTPLTATLTAGSYSLELMDFYNMSYLSSNETFTGNGGDNGPVNRFDIATIRLQPAID</sequence>
<comment type="caution">
    <text evidence="2">The sequence shown here is derived from an EMBL/GenBank/DDBJ whole genome shotgun (WGS) entry which is preliminary data.</text>
</comment>
<name>A0ABY1WRP0_9GAMM</name>
<reference evidence="3" key="1">
    <citation type="submission" date="2019-02" db="EMBL/GenBank/DDBJ databases">
        <title>Draft genome sequence of Muricauda sp. 176CP4-71.</title>
        <authorList>
            <person name="Park J.-S."/>
        </authorList>
    </citation>
    <scope>NUCLEOTIDE SEQUENCE [LARGE SCALE GENOMIC DNA]</scope>
    <source>
        <strain evidence="3">176GS2-150</strain>
    </source>
</reference>
<dbReference type="InterPro" id="IPR014756">
    <property type="entry name" value="Ig_E-set"/>
</dbReference>
<accession>A0ABY1WRP0</accession>
<protein>
    <submittedName>
        <fullName evidence="2">Esterase</fullName>
    </submittedName>
</protein>
<dbReference type="Gene3D" id="2.60.40.10">
    <property type="entry name" value="Immunoglobulins"/>
    <property type="match status" value="1"/>
</dbReference>
<keyword evidence="1" id="KW-0732">Signal</keyword>
<dbReference type="EMBL" id="SHLY01000002">
    <property type="protein sequence ID" value="TAA47395.1"/>
    <property type="molecule type" value="Genomic_DNA"/>
</dbReference>
<dbReference type="Gene3D" id="1.50.10.10">
    <property type="match status" value="1"/>
</dbReference>
<organism evidence="2 3">
    <name type="scientific">Corallincola spongiicola</name>
    <dbReference type="NCBI Taxonomy" id="2520508"/>
    <lineage>
        <taxon>Bacteria</taxon>
        <taxon>Pseudomonadati</taxon>
        <taxon>Pseudomonadota</taxon>
        <taxon>Gammaproteobacteria</taxon>
        <taxon>Alteromonadales</taxon>
        <taxon>Psychromonadaceae</taxon>
        <taxon>Corallincola</taxon>
    </lineage>
</organism>
<keyword evidence="3" id="KW-1185">Reference proteome</keyword>
<feature type="chain" id="PRO_5046839149" evidence="1">
    <location>
        <begin position="26"/>
        <end position="1122"/>
    </location>
</feature>